<evidence type="ECO:0000256" key="1">
    <source>
        <dbReference type="SAM" id="MobiDB-lite"/>
    </source>
</evidence>
<organism evidence="2 3">
    <name type="scientific">Frankliniella occidentalis</name>
    <name type="common">Western flower thrips</name>
    <name type="synonym">Euthrips occidentalis</name>
    <dbReference type="NCBI Taxonomy" id="133901"/>
    <lineage>
        <taxon>Eukaryota</taxon>
        <taxon>Metazoa</taxon>
        <taxon>Ecdysozoa</taxon>
        <taxon>Arthropoda</taxon>
        <taxon>Hexapoda</taxon>
        <taxon>Insecta</taxon>
        <taxon>Pterygota</taxon>
        <taxon>Neoptera</taxon>
        <taxon>Paraneoptera</taxon>
        <taxon>Thysanoptera</taxon>
        <taxon>Terebrantia</taxon>
        <taxon>Thripoidea</taxon>
        <taxon>Thripidae</taxon>
        <taxon>Frankliniella</taxon>
    </lineage>
</organism>
<protein>
    <submittedName>
        <fullName evidence="3">Uncharacterized protein LOC113207044</fullName>
    </submittedName>
</protein>
<proteinExistence type="predicted"/>
<reference evidence="3" key="1">
    <citation type="submission" date="2025-08" db="UniProtKB">
        <authorList>
            <consortium name="RefSeq"/>
        </authorList>
    </citation>
    <scope>IDENTIFICATION</scope>
    <source>
        <tissue evidence="3">Whole organism</tissue>
    </source>
</reference>
<accession>A0A9C6TTU9</accession>
<keyword evidence="2" id="KW-1185">Reference proteome</keyword>
<name>A0A9C6TTU9_FRAOC</name>
<dbReference type="AlphaFoldDB" id="A0A9C6TTU9"/>
<sequence>MAALAEDTEDADPPPRADSPGEVRKLTAFDCAGAGKLEELKRVAPDLGELQGTNLTREHLEVIQGMAKLRRLDAVGPQMWSDPFLVPPLAHDGGLEFLRVGLSALTAASLIYAHNRTLRHVQVLLPLHCRPSACFETLDYHLGGHVTEHILRSPWFPRREPGDFPVLERVEFIEEPRSSYVMNACWIVGKDIDRVERILPGVQLKHTCPLIPFDESEKDLEYMHLFF</sequence>
<dbReference type="Proteomes" id="UP000504606">
    <property type="component" value="Unplaced"/>
</dbReference>
<evidence type="ECO:0000313" key="3">
    <source>
        <dbReference type="RefSeq" id="XP_052122306.1"/>
    </source>
</evidence>
<dbReference type="GeneID" id="113207044"/>
<feature type="compositionally biased region" description="Acidic residues" evidence="1">
    <location>
        <begin position="1"/>
        <end position="12"/>
    </location>
</feature>
<feature type="compositionally biased region" description="Basic and acidic residues" evidence="1">
    <location>
        <begin position="13"/>
        <end position="22"/>
    </location>
</feature>
<dbReference type="RefSeq" id="XP_052122306.1">
    <property type="nucleotide sequence ID" value="XM_052266346.1"/>
</dbReference>
<evidence type="ECO:0000313" key="2">
    <source>
        <dbReference type="Proteomes" id="UP000504606"/>
    </source>
</evidence>
<gene>
    <name evidence="3" type="primary">LOC113207044</name>
</gene>
<dbReference type="KEGG" id="foc:113207044"/>
<feature type="region of interest" description="Disordered" evidence="1">
    <location>
        <begin position="1"/>
        <end position="22"/>
    </location>
</feature>